<evidence type="ECO:0008006" key="3">
    <source>
        <dbReference type="Google" id="ProtNLM"/>
    </source>
</evidence>
<dbReference type="Proteomes" id="UP001281410">
    <property type="component" value="Unassembled WGS sequence"/>
</dbReference>
<comment type="caution">
    <text evidence="1">The sequence shown here is derived from an EMBL/GenBank/DDBJ whole genome shotgun (WGS) entry which is preliminary data.</text>
</comment>
<dbReference type="EMBL" id="JANJYJ010000002">
    <property type="protein sequence ID" value="KAK3225583.1"/>
    <property type="molecule type" value="Genomic_DNA"/>
</dbReference>
<sequence>MSDRQKGVLAALEMKWPRSNTRFYVRHIIANLQKQHKGPLNGKHVWKAANCSNHRDFMEAMEELKTYNPEAYIYMTKVPLKQWAAHVFDANVKSEHTTNNITECFNGWVNKYRGHPALTLLENTRRKLM</sequence>
<organism evidence="1 2">
    <name type="scientific">Dipteronia sinensis</name>
    <dbReference type="NCBI Taxonomy" id="43782"/>
    <lineage>
        <taxon>Eukaryota</taxon>
        <taxon>Viridiplantae</taxon>
        <taxon>Streptophyta</taxon>
        <taxon>Embryophyta</taxon>
        <taxon>Tracheophyta</taxon>
        <taxon>Spermatophyta</taxon>
        <taxon>Magnoliopsida</taxon>
        <taxon>eudicotyledons</taxon>
        <taxon>Gunneridae</taxon>
        <taxon>Pentapetalae</taxon>
        <taxon>rosids</taxon>
        <taxon>malvids</taxon>
        <taxon>Sapindales</taxon>
        <taxon>Sapindaceae</taxon>
        <taxon>Hippocastanoideae</taxon>
        <taxon>Acereae</taxon>
        <taxon>Dipteronia</taxon>
    </lineage>
</organism>
<proteinExistence type="predicted"/>
<gene>
    <name evidence="1" type="ORF">Dsin_005445</name>
</gene>
<dbReference type="PANTHER" id="PTHR31973:SF187">
    <property type="entry name" value="MUTATOR TRANSPOSASE MUDRA PROTEIN"/>
    <property type="match status" value="1"/>
</dbReference>
<evidence type="ECO:0000313" key="1">
    <source>
        <dbReference type="EMBL" id="KAK3225583.1"/>
    </source>
</evidence>
<keyword evidence="2" id="KW-1185">Reference proteome</keyword>
<protein>
    <recommendedName>
        <fullName evidence="3">Transposase</fullName>
    </recommendedName>
</protein>
<evidence type="ECO:0000313" key="2">
    <source>
        <dbReference type="Proteomes" id="UP001281410"/>
    </source>
</evidence>
<dbReference type="AlphaFoldDB" id="A0AAE0AWK7"/>
<reference evidence="1" key="1">
    <citation type="journal article" date="2023" name="Plant J.">
        <title>Genome sequences and population genomics provide insights into the demographic history, inbreeding, and mutation load of two 'living fossil' tree species of Dipteronia.</title>
        <authorList>
            <person name="Feng Y."/>
            <person name="Comes H.P."/>
            <person name="Chen J."/>
            <person name="Zhu S."/>
            <person name="Lu R."/>
            <person name="Zhang X."/>
            <person name="Li P."/>
            <person name="Qiu J."/>
            <person name="Olsen K.M."/>
            <person name="Qiu Y."/>
        </authorList>
    </citation>
    <scope>NUCLEOTIDE SEQUENCE</scope>
    <source>
        <strain evidence="1">NBL</strain>
    </source>
</reference>
<dbReference type="PANTHER" id="PTHR31973">
    <property type="entry name" value="POLYPROTEIN, PUTATIVE-RELATED"/>
    <property type="match status" value="1"/>
</dbReference>
<name>A0AAE0AWK7_9ROSI</name>
<accession>A0AAE0AWK7</accession>